<comment type="caution">
    <text evidence="3">The sequence shown here is derived from an EMBL/GenBank/DDBJ whole genome shotgun (WGS) entry which is preliminary data.</text>
</comment>
<feature type="compositionally biased region" description="Polar residues" evidence="1">
    <location>
        <begin position="228"/>
        <end position="248"/>
    </location>
</feature>
<gene>
    <name evidence="3" type="ORF">CDD80_733</name>
</gene>
<keyword evidence="4" id="KW-1185">Reference proteome</keyword>
<evidence type="ECO:0000313" key="4">
    <source>
        <dbReference type="Proteomes" id="UP000226431"/>
    </source>
</evidence>
<accession>A0A2C5ZBR9</accession>
<dbReference type="AlphaFoldDB" id="A0A2C5ZBR9"/>
<keyword evidence="2" id="KW-0732">Signal</keyword>
<dbReference type="STRING" id="2004952.A0A2C5ZBR9"/>
<dbReference type="EMBL" id="NJES01000124">
    <property type="protein sequence ID" value="PHH77323.1"/>
    <property type="molecule type" value="Genomic_DNA"/>
</dbReference>
<sequence length="276" mass="27296">MKPLVVVLTAAAGSVSATGISDATTMNCAKANANYCVSQDVILRCNGQALGAPIRCAHEFAAFPAAAGAAGCLQSHQEAGDAVCHQNCLVNADTPYLLPASRCTPKKTLTTPGNYAESDVMSIPEGTGTTNIESTRTSTTSLGSTETGVLSIPEGTGTTNIEGSQTGIFSIPEGTSTGTPLKFITSETGFLSIPEGTGTSLGTPQPPMTSSAGNSGSSGSSSSAPSYETDTASSTQSASLPSGVTTSGMPMPTAGAPAHRVAGMLAVAGLAAALVV</sequence>
<feature type="region of interest" description="Disordered" evidence="1">
    <location>
        <begin position="122"/>
        <end position="165"/>
    </location>
</feature>
<reference evidence="3 4" key="1">
    <citation type="submission" date="2017-06" db="EMBL/GenBank/DDBJ databases">
        <title>Ant-infecting Ophiocordyceps genomes reveal a high diversity of potential behavioral manipulation genes and a possible major role for enterotoxins.</title>
        <authorList>
            <person name="De Bekker C."/>
            <person name="Evans H.C."/>
            <person name="Brachmann A."/>
            <person name="Hughes D.P."/>
        </authorList>
    </citation>
    <scope>NUCLEOTIDE SEQUENCE [LARGE SCALE GENOMIC DNA]</scope>
    <source>
        <strain evidence="3 4">Map16</strain>
    </source>
</reference>
<proteinExistence type="predicted"/>
<feature type="signal peptide" evidence="2">
    <location>
        <begin position="1"/>
        <end position="17"/>
    </location>
</feature>
<evidence type="ECO:0000256" key="1">
    <source>
        <dbReference type="SAM" id="MobiDB-lite"/>
    </source>
</evidence>
<feature type="compositionally biased region" description="Low complexity" evidence="1">
    <location>
        <begin position="210"/>
        <end position="226"/>
    </location>
</feature>
<evidence type="ECO:0000313" key="3">
    <source>
        <dbReference type="EMBL" id="PHH77323.1"/>
    </source>
</evidence>
<feature type="chain" id="PRO_5013016440" description="Extracellular membrane protein CFEM domain-containing protein" evidence="2">
    <location>
        <begin position="18"/>
        <end position="276"/>
    </location>
</feature>
<evidence type="ECO:0000256" key="2">
    <source>
        <dbReference type="SAM" id="SignalP"/>
    </source>
</evidence>
<feature type="compositionally biased region" description="Polar residues" evidence="1">
    <location>
        <begin position="156"/>
        <end position="165"/>
    </location>
</feature>
<protein>
    <recommendedName>
        <fullName evidence="5">Extracellular membrane protein CFEM domain-containing protein</fullName>
    </recommendedName>
</protein>
<dbReference type="OrthoDB" id="5426294at2759"/>
<feature type="region of interest" description="Disordered" evidence="1">
    <location>
        <begin position="192"/>
        <end position="252"/>
    </location>
</feature>
<organism evidence="3 4">
    <name type="scientific">Ophiocordyceps camponoti-rufipedis</name>
    <dbReference type="NCBI Taxonomy" id="2004952"/>
    <lineage>
        <taxon>Eukaryota</taxon>
        <taxon>Fungi</taxon>
        <taxon>Dikarya</taxon>
        <taxon>Ascomycota</taxon>
        <taxon>Pezizomycotina</taxon>
        <taxon>Sordariomycetes</taxon>
        <taxon>Hypocreomycetidae</taxon>
        <taxon>Hypocreales</taxon>
        <taxon>Ophiocordycipitaceae</taxon>
        <taxon>Ophiocordyceps</taxon>
    </lineage>
</organism>
<dbReference type="Proteomes" id="UP000226431">
    <property type="component" value="Unassembled WGS sequence"/>
</dbReference>
<name>A0A2C5ZBR9_9HYPO</name>
<feature type="compositionally biased region" description="Low complexity" evidence="1">
    <location>
        <begin position="127"/>
        <end position="151"/>
    </location>
</feature>
<evidence type="ECO:0008006" key="5">
    <source>
        <dbReference type="Google" id="ProtNLM"/>
    </source>
</evidence>